<comment type="caution">
    <text evidence="2">The sequence shown here is derived from an EMBL/GenBank/DDBJ whole genome shotgun (WGS) entry which is preliminary data.</text>
</comment>
<dbReference type="GO" id="GO:0003676">
    <property type="term" value="F:nucleic acid binding"/>
    <property type="evidence" value="ECO:0007669"/>
    <property type="project" value="InterPro"/>
</dbReference>
<evidence type="ECO:0000259" key="1">
    <source>
        <dbReference type="Pfam" id="PF13358"/>
    </source>
</evidence>
<evidence type="ECO:0000313" key="2">
    <source>
        <dbReference type="EMBL" id="RRD32955.1"/>
    </source>
</evidence>
<reference evidence="2" key="1">
    <citation type="submission" date="2018-11" db="EMBL/GenBank/DDBJ databases">
        <title>Genomes From Bacteria Associated with the Canine Oral Cavity: a Test Case for Automated Genome-Based Taxonomic Assignment.</title>
        <authorList>
            <person name="Coil D.A."/>
            <person name="Jospin G."/>
            <person name="Darling A.E."/>
            <person name="Wallis C."/>
            <person name="Davis I.J."/>
            <person name="Harris S."/>
            <person name="Eisen J.A."/>
            <person name="Holcombe L.J."/>
            <person name="O'Flynn C."/>
        </authorList>
    </citation>
    <scope>NUCLEOTIDE SEQUENCE [LARGE SCALE GENOMIC DNA]</scope>
    <source>
        <strain evidence="2">OH5060</strain>
    </source>
</reference>
<accession>A0A3P1VHD1</accession>
<dbReference type="InterPro" id="IPR012337">
    <property type="entry name" value="RNaseH-like_sf"/>
</dbReference>
<dbReference type="PANTHER" id="PTHR46564:SF1">
    <property type="entry name" value="TRANSPOSASE"/>
    <property type="match status" value="1"/>
</dbReference>
<dbReference type="Gene3D" id="3.30.420.10">
    <property type="entry name" value="Ribonuclease H-like superfamily/Ribonuclease H"/>
    <property type="match status" value="1"/>
</dbReference>
<gene>
    <name evidence="2" type="ORF">EII28_12445</name>
</gene>
<dbReference type="Pfam" id="PF13358">
    <property type="entry name" value="DDE_3"/>
    <property type="match status" value="1"/>
</dbReference>
<dbReference type="InterPro" id="IPR036397">
    <property type="entry name" value="RNaseH_sf"/>
</dbReference>
<protein>
    <recommendedName>
        <fullName evidence="1">Tc1-like transposase DDE domain-containing protein</fullName>
    </recommendedName>
</protein>
<feature type="domain" description="Tc1-like transposase DDE" evidence="1">
    <location>
        <begin position="5"/>
        <end position="87"/>
    </location>
</feature>
<dbReference type="InterPro" id="IPR038717">
    <property type="entry name" value="Tc1-like_DDE_dom"/>
</dbReference>
<dbReference type="AlphaFoldDB" id="A0A3P1VHD1"/>
<dbReference type="PANTHER" id="PTHR46564">
    <property type="entry name" value="TRANSPOSASE"/>
    <property type="match status" value="1"/>
</dbReference>
<organism evidence="2">
    <name type="scientific">Fusobacterium nucleatum</name>
    <dbReference type="NCBI Taxonomy" id="851"/>
    <lineage>
        <taxon>Bacteria</taxon>
        <taxon>Fusobacteriati</taxon>
        <taxon>Fusobacteriota</taxon>
        <taxon>Fusobacteriia</taxon>
        <taxon>Fusobacteriales</taxon>
        <taxon>Fusobacteriaceae</taxon>
        <taxon>Fusobacterium</taxon>
    </lineage>
</organism>
<dbReference type="SUPFAM" id="SSF53098">
    <property type="entry name" value="Ribonuclease H-like"/>
    <property type="match status" value="1"/>
</dbReference>
<proteinExistence type="predicted"/>
<name>A0A3P1VHD1_FUSNU</name>
<feature type="non-terminal residue" evidence="2">
    <location>
        <position position="1"/>
    </location>
</feature>
<dbReference type="EMBL" id="RQZD01000141">
    <property type="protein sequence ID" value="RRD32955.1"/>
    <property type="molecule type" value="Genomic_DNA"/>
</dbReference>
<sequence length="111" mass="12862">FMEPLVFEGACTREVVESWLEALVERLPRDANGEKQPHVVVMDNAAFHKGGRVKEIMKKARCLLLYLPPYLPQFNPIERCWLSVKCKVGQWLDWGMDLRQAVERALVEHEA</sequence>